<reference evidence="2" key="1">
    <citation type="submission" date="2023-01" db="EMBL/GenBank/DDBJ databases">
        <authorList>
            <person name="Van Ghelder C."/>
            <person name="Rancurel C."/>
        </authorList>
    </citation>
    <scope>NUCLEOTIDE SEQUENCE</scope>
    <source>
        <strain evidence="2">CNCM I-4278</strain>
    </source>
</reference>
<organism evidence="2 3">
    <name type="scientific">Periconia digitata</name>
    <dbReference type="NCBI Taxonomy" id="1303443"/>
    <lineage>
        <taxon>Eukaryota</taxon>
        <taxon>Fungi</taxon>
        <taxon>Dikarya</taxon>
        <taxon>Ascomycota</taxon>
        <taxon>Pezizomycotina</taxon>
        <taxon>Dothideomycetes</taxon>
        <taxon>Pleosporomycetidae</taxon>
        <taxon>Pleosporales</taxon>
        <taxon>Massarineae</taxon>
        <taxon>Periconiaceae</taxon>
        <taxon>Periconia</taxon>
    </lineage>
</organism>
<evidence type="ECO:0000256" key="1">
    <source>
        <dbReference type="SAM" id="Phobius"/>
    </source>
</evidence>
<sequence length="120" mass="13226">MATAATLTPTPIFVSACLVLPFILPIGIVVMVQVQFVIKLLVQNRIDTKLGLVEFFGLASAIDPRLDHPRDLIEHFDELLLIEFLEFHCLHGMIVFGNVLAAVIAKTIVDQLDVVTGVYV</sequence>
<name>A0A9W4U7K0_9PLEO</name>
<accession>A0A9W4U7K0</accession>
<dbReference type="EMBL" id="CAOQHR010000002">
    <property type="protein sequence ID" value="CAI6295300.1"/>
    <property type="molecule type" value="Genomic_DNA"/>
</dbReference>
<dbReference type="Proteomes" id="UP001152607">
    <property type="component" value="Unassembled WGS sequence"/>
</dbReference>
<keyword evidence="1" id="KW-0812">Transmembrane</keyword>
<proteinExistence type="predicted"/>
<comment type="caution">
    <text evidence="2">The sequence shown here is derived from an EMBL/GenBank/DDBJ whole genome shotgun (WGS) entry which is preliminary data.</text>
</comment>
<evidence type="ECO:0000313" key="2">
    <source>
        <dbReference type="EMBL" id="CAI6295300.1"/>
    </source>
</evidence>
<protein>
    <submittedName>
        <fullName evidence="2">Uncharacterized protein</fullName>
    </submittedName>
</protein>
<keyword evidence="3" id="KW-1185">Reference proteome</keyword>
<feature type="transmembrane region" description="Helical" evidence="1">
    <location>
        <begin position="12"/>
        <end position="42"/>
    </location>
</feature>
<keyword evidence="1" id="KW-1133">Transmembrane helix</keyword>
<dbReference type="AlphaFoldDB" id="A0A9W4U7K0"/>
<evidence type="ECO:0000313" key="3">
    <source>
        <dbReference type="Proteomes" id="UP001152607"/>
    </source>
</evidence>
<keyword evidence="1" id="KW-0472">Membrane</keyword>
<gene>
    <name evidence="2" type="ORF">PDIGIT_LOCUS2623</name>
</gene>